<accession>A0A167V461</accession>
<protein>
    <submittedName>
        <fullName evidence="2">Uncharacterized protein</fullName>
    </submittedName>
</protein>
<keyword evidence="3" id="KW-1185">Reference proteome</keyword>
<feature type="non-terminal residue" evidence="2">
    <location>
        <position position="128"/>
    </location>
</feature>
<evidence type="ECO:0000313" key="3">
    <source>
        <dbReference type="Proteomes" id="UP000076532"/>
    </source>
</evidence>
<reference evidence="2 3" key="1">
    <citation type="journal article" date="2016" name="Mol. Biol. Evol.">
        <title>Comparative Genomics of Early-Diverging Mushroom-Forming Fungi Provides Insights into the Origins of Lignocellulose Decay Capabilities.</title>
        <authorList>
            <person name="Nagy L.G."/>
            <person name="Riley R."/>
            <person name="Tritt A."/>
            <person name="Adam C."/>
            <person name="Daum C."/>
            <person name="Floudas D."/>
            <person name="Sun H."/>
            <person name="Yadav J.S."/>
            <person name="Pangilinan J."/>
            <person name="Larsson K.H."/>
            <person name="Matsuura K."/>
            <person name="Barry K."/>
            <person name="Labutti K."/>
            <person name="Kuo R."/>
            <person name="Ohm R.A."/>
            <person name="Bhattacharya S.S."/>
            <person name="Shirouzu T."/>
            <person name="Yoshinaga Y."/>
            <person name="Martin F.M."/>
            <person name="Grigoriev I.V."/>
            <person name="Hibbett D.S."/>
        </authorList>
    </citation>
    <scope>NUCLEOTIDE SEQUENCE [LARGE SCALE GENOMIC DNA]</scope>
    <source>
        <strain evidence="2 3">CBS 109695</strain>
    </source>
</reference>
<evidence type="ECO:0000256" key="1">
    <source>
        <dbReference type="SAM" id="MobiDB-lite"/>
    </source>
</evidence>
<feature type="compositionally biased region" description="Basic and acidic residues" evidence="1">
    <location>
        <begin position="23"/>
        <end position="34"/>
    </location>
</feature>
<organism evidence="2 3">
    <name type="scientific">Athelia psychrophila</name>
    <dbReference type="NCBI Taxonomy" id="1759441"/>
    <lineage>
        <taxon>Eukaryota</taxon>
        <taxon>Fungi</taxon>
        <taxon>Dikarya</taxon>
        <taxon>Basidiomycota</taxon>
        <taxon>Agaricomycotina</taxon>
        <taxon>Agaricomycetes</taxon>
        <taxon>Agaricomycetidae</taxon>
        <taxon>Atheliales</taxon>
        <taxon>Atheliaceae</taxon>
        <taxon>Athelia</taxon>
    </lineage>
</organism>
<dbReference type="AlphaFoldDB" id="A0A167V461"/>
<proteinExistence type="predicted"/>
<feature type="compositionally biased region" description="Polar residues" evidence="1">
    <location>
        <begin position="35"/>
        <end position="46"/>
    </location>
</feature>
<dbReference type="Proteomes" id="UP000076532">
    <property type="component" value="Unassembled WGS sequence"/>
</dbReference>
<feature type="region of interest" description="Disordered" evidence="1">
    <location>
        <begin position="1"/>
        <end position="46"/>
    </location>
</feature>
<dbReference type="EMBL" id="KV417905">
    <property type="protein sequence ID" value="KZP04618.1"/>
    <property type="molecule type" value="Genomic_DNA"/>
</dbReference>
<evidence type="ECO:0000313" key="2">
    <source>
        <dbReference type="EMBL" id="KZP04618.1"/>
    </source>
</evidence>
<dbReference type="OrthoDB" id="7464126at2759"/>
<sequence>MSAGDKRPRTLSSDETGLRSKQPRVEGSDGRRDPNQQSAFTFNTNDASGSATINNAAGHIIQGDYVVHQINRDKAEAVHRWLAAPDSSGNYHAAREKHQAQTGSWFLDGRQYSAWKATPDRPLRVAGD</sequence>
<name>A0A167V461_9AGAM</name>
<gene>
    <name evidence="2" type="ORF">FIBSPDRAFT_806560</name>
</gene>